<keyword evidence="3" id="KW-1185">Reference proteome</keyword>
<sequence>MRAIKLIVALVVLGAVALVGYAYLADMRPEQREITRPLDIPGQSAPPAPAPAPAPAQGAADGN</sequence>
<dbReference type="RefSeq" id="WP_310455374.1">
    <property type="nucleotide sequence ID" value="NZ_JAVKPH010000001.1"/>
</dbReference>
<evidence type="ECO:0000313" key="3">
    <source>
        <dbReference type="Proteomes" id="UP001247754"/>
    </source>
</evidence>
<feature type="compositionally biased region" description="Pro residues" evidence="1">
    <location>
        <begin position="44"/>
        <end position="54"/>
    </location>
</feature>
<dbReference type="Proteomes" id="UP001247754">
    <property type="component" value="Unassembled WGS sequence"/>
</dbReference>
<name>A0ABU1F334_9RHOB</name>
<feature type="region of interest" description="Disordered" evidence="1">
    <location>
        <begin position="34"/>
        <end position="63"/>
    </location>
</feature>
<proteinExistence type="predicted"/>
<evidence type="ECO:0000313" key="2">
    <source>
        <dbReference type="EMBL" id="MDR5651281.1"/>
    </source>
</evidence>
<organism evidence="2 3">
    <name type="scientific">Ruixingdingia sedimenti</name>
    <dbReference type="NCBI Taxonomy" id="3073604"/>
    <lineage>
        <taxon>Bacteria</taxon>
        <taxon>Pseudomonadati</taxon>
        <taxon>Pseudomonadota</taxon>
        <taxon>Alphaproteobacteria</taxon>
        <taxon>Rhodobacterales</taxon>
        <taxon>Paracoccaceae</taxon>
        <taxon>Ruixingdingia</taxon>
    </lineage>
</organism>
<evidence type="ECO:0000256" key="1">
    <source>
        <dbReference type="SAM" id="MobiDB-lite"/>
    </source>
</evidence>
<reference evidence="2 3" key="1">
    <citation type="submission" date="2023-09" db="EMBL/GenBank/DDBJ databases">
        <title>Xinfangfangia sedmenti sp. nov., isolated the sedment.</title>
        <authorList>
            <person name="Xu L."/>
        </authorList>
    </citation>
    <scope>NUCLEOTIDE SEQUENCE [LARGE SCALE GENOMIC DNA]</scope>
    <source>
        <strain evidence="2 3">LG-4</strain>
    </source>
</reference>
<protein>
    <submittedName>
        <fullName evidence="2">Uncharacterized protein</fullName>
    </submittedName>
</protein>
<gene>
    <name evidence="2" type="ORF">RGD00_01565</name>
</gene>
<dbReference type="EMBL" id="JAVKPH010000001">
    <property type="protein sequence ID" value="MDR5651281.1"/>
    <property type="molecule type" value="Genomic_DNA"/>
</dbReference>
<comment type="caution">
    <text evidence="2">The sequence shown here is derived from an EMBL/GenBank/DDBJ whole genome shotgun (WGS) entry which is preliminary data.</text>
</comment>
<accession>A0ABU1F334</accession>